<dbReference type="InterPro" id="IPR019606">
    <property type="entry name" value="GerMN"/>
</dbReference>
<name>A0A4Q9B901_9DEIN</name>
<dbReference type="Pfam" id="PF10646">
    <property type="entry name" value="Germane"/>
    <property type="match status" value="1"/>
</dbReference>
<reference evidence="2 3" key="1">
    <citation type="submission" date="2019-02" db="EMBL/GenBank/DDBJ databases">
        <title>Thermus sp. a novel from hot spring.</title>
        <authorList>
            <person name="Zhao Z."/>
        </authorList>
    </citation>
    <scope>NUCLEOTIDE SEQUENCE [LARGE SCALE GENOMIC DNA]</scope>
    <source>
        <strain evidence="2 3">CFH 72773T</strain>
    </source>
</reference>
<dbReference type="RefSeq" id="WP_130839679.1">
    <property type="nucleotide sequence ID" value="NZ_SIJL01000001.1"/>
</dbReference>
<comment type="caution">
    <text evidence="2">The sequence shown here is derived from an EMBL/GenBank/DDBJ whole genome shotgun (WGS) entry which is preliminary data.</text>
</comment>
<proteinExistence type="predicted"/>
<keyword evidence="3" id="KW-1185">Reference proteome</keyword>
<dbReference type="Proteomes" id="UP000292858">
    <property type="component" value="Unassembled WGS sequence"/>
</dbReference>
<protein>
    <submittedName>
        <fullName evidence="2">Spore gernimation protein</fullName>
    </submittedName>
</protein>
<sequence>MRRILTFWNLLGLLTFLLGALVFWQTRGGQTPGALPLPPGEEASPDRLALTLYRPDPPRGFLRESLLLDLEPGETRESRALAAWAEALGAPVPRGLYRVGGRLVVDLPKDFVQGLDATQEAFRLYSLAYTLLATFPQGEEVRFLVEGEPRVGLAHLDLREPVRRP</sequence>
<evidence type="ECO:0000313" key="3">
    <source>
        <dbReference type="Proteomes" id="UP000292858"/>
    </source>
</evidence>
<accession>A0A4Q9B901</accession>
<gene>
    <name evidence="2" type="ORF">ETP66_00790</name>
</gene>
<dbReference type="EMBL" id="SIJL01000001">
    <property type="protein sequence ID" value="TBH21808.1"/>
    <property type="molecule type" value="Genomic_DNA"/>
</dbReference>
<evidence type="ECO:0000313" key="2">
    <source>
        <dbReference type="EMBL" id="TBH21808.1"/>
    </source>
</evidence>
<dbReference type="AlphaFoldDB" id="A0A4Q9B901"/>
<evidence type="ECO:0000259" key="1">
    <source>
        <dbReference type="SMART" id="SM00909"/>
    </source>
</evidence>
<dbReference type="OrthoDB" id="31792at2"/>
<dbReference type="SMART" id="SM00909">
    <property type="entry name" value="Germane"/>
    <property type="match status" value="1"/>
</dbReference>
<feature type="domain" description="GerMN" evidence="1">
    <location>
        <begin position="77"/>
        <end position="154"/>
    </location>
</feature>
<organism evidence="2 3">
    <name type="scientific">Thermus thermamylovorans</name>
    <dbReference type="NCBI Taxonomy" id="2509362"/>
    <lineage>
        <taxon>Bacteria</taxon>
        <taxon>Thermotogati</taxon>
        <taxon>Deinococcota</taxon>
        <taxon>Deinococci</taxon>
        <taxon>Thermales</taxon>
        <taxon>Thermaceae</taxon>
        <taxon>Thermus</taxon>
    </lineage>
</organism>